<keyword evidence="2 8" id="KW-0813">Transport</keyword>
<comment type="subcellular location">
    <subcellularLocation>
        <location evidence="1 8">Cell outer membrane</location>
        <topology evidence="1 8">Multi-pass membrane protein</topology>
    </subcellularLocation>
</comment>
<dbReference type="InterPro" id="IPR037066">
    <property type="entry name" value="Plug_dom_sf"/>
</dbReference>
<evidence type="ECO:0000256" key="6">
    <source>
        <dbReference type="ARBA" id="ARBA00023136"/>
    </source>
</evidence>
<dbReference type="EMBL" id="FNGY01000002">
    <property type="protein sequence ID" value="SDL85977.1"/>
    <property type="molecule type" value="Genomic_DNA"/>
</dbReference>
<evidence type="ECO:0000313" key="12">
    <source>
        <dbReference type="EMBL" id="SDL85977.1"/>
    </source>
</evidence>
<name>A0A1G9NIZ9_9SPHI</name>
<protein>
    <submittedName>
        <fullName evidence="12">TonB-linked outer membrane protein, SusC/RagA family</fullName>
    </submittedName>
</protein>
<accession>A0A1G9NIZ9</accession>
<dbReference type="SUPFAM" id="SSF56935">
    <property type="entry name" value="Porins"/>
    <property type="match status" value="1"/>
</dbReference>
<dbReference type="RefSeq" id="WP_074605217.1">
    <property type="nucleotide sequence ID" value="NZ_FNGY01000002.1"/>
</dbReference>
<comment type="similarity">
    <text evidence="8 9">Belongs to the TonB-dependent receptor family.</text>
</comment>
<dbReference type="SUPFAM" id="SSF49464">
    <property type="entry name" value="Carboxypeptidase regulatory domain-like"/>
    <property type="match status" value="1"/>
</dbReference>
<dbReference type="InterPro" id="IPR039426">
    <property type="entry name" value="TonB-dep_rcpt-like"/>
</dbReference>
<keyword evidence="7 8" id="KW-0998">Cell outer membrane</keyword>
<dbReference type="AlphaFoldDB" id="A0A1G9NIZ9"/>
<evidence type="ECO:0000313" key="13">
    <source>
        <dbReference type="Proteomes" id="UP000183200"/>
    </source>
</evidence>
<evidence type="ECO:0000256" key="9">
    <source>
        <dbReference type="RuleBase" id="RU003357"/>
    </source>
</evidence>
<evidence type="ECO:0000256" key="7">
    <source>
        <dbReference type="ARBA" id="ARBA00023237"/>
    </source>
</evidence>
<dbReference type="Pfam" id="PF13715">
    <property type="entry name" value="CarbopepD_reg_2"/>
    <property type="match status" value="1"/>
</dbReference>
<keyword evidence="4 8" id="KW-0812">Transmembrane</keyword>
<feature type="domain" description="TonB-dependent receptor-like beta-barrel" evidence="10">
    <location>
        <begin position="423"/>
        <end position="1005"/>
    </location>
</feature>
<gene>
    <name evidence="12" type="ORF">SAMN05421820_102331</name>
</gene>
<evidence type="ECO:0000259" key="10">
    <source>
        <dbReference type="Pfam" id="PF00593"/>
    </source>
</evidence>
<keyword evidence="13" id="KW-1185">Reference proteome</keyword>
<evidence type="ECO:0000256" key="5">
    <source>
        <dbReference type="ARBA" id="ARBA00023077"/>
    </source>
</evidence>
<reference evidence="13" key="1">
    <citation type="submission" date="2016-10" db="EMBL/GenBank/DDBJ databases">
        <authorList>
            <person name="Varghese N."/>
            <person name="Submissions S."/>
        </authorList>
    </citation>
    <scope>NUCLEOTIDE SEQUENCE [LARGE SCALE GENOMIC DNA]</scope>
    <source>
        <strain evidence="13">DSM 19110</strain>
    </source>
</reference>
<dbReference type="InterPro" id="IPR023996">
    <property type="entry name" value="TonB-dep_OMP_SusC/RagA"/>
</dbReference>
<dbReference type="PROSITE" id="PS52016">
    <property type="entry name" value="TONB_DEPENDENT_REC_3"/>
    <property type="match status" value="1"/>
</dbReference>
<evidence type="ECO:0000256" key="4">
    <source>
        <dbReference type="ARBA" id="ARBA00022692"/>
    </source>
</evidence>
<keyword evidence="5 9" id="KW-0798">TonB box</keyword>
<sequence>MNKIFTRFLTGLVTVQIVASGFHAYGNAHFVPGKTGGLEIPKNIFFKPIKGKITDEKGLGLPGATVTVKGTKRAVGTDSKGQFSIEANAGDVLLVTFTGYVTAEIRISSQENVSLMLKEDNSELNEVVVVGFGQQKKISVTAAISTVSSKDLKQSPVANLSNAMMGRLPGLIGQQTSGDPGRDAATLLIRGQGTYNNASPLVLVDGIERSFNTIDPNEVENISILKDASATAVYGVRGANGVILVTTRRGALGKTVVNITGNNAIQEPTRLPNYLDAYNYSLLLNEAYANEGKGAFFAYSQTDLEGYKNHTDPYLYPDVDYMKEFLKPVAQQYTINANVSGGTKIAKYFVSGSYFSQDGLYKHTGTDENAFNGDLNYNRYNFRSNVDLDVTPSLRISANFAARAETRNGPASSTSTLFSSLVAFPPNSAPLTNPDGTYGYNFRQANVLAQFRSGFSKEYNNKLEGTVVLDYKLTSLLKGLSFKTNLSFTNEYIHTITRSYADYLKYKILGKNPDGTYIYSEAAGAYNPTLGFSQAFDPDVARTAYVEAGLNYTNSFGKNTVTGLILANRSRKIRNNAAYDWPFSYQGIVGRVTYNYDDRYFAEANLGYNGSENFPTDKKYGLFPSISAGWVLSNEAFLKPVKWISLLKFRGSYGQVGNDKYGEETNATDRFLFIQNSFTTGSGYSFGLTNNNAVAGFTEGAFGNPIVTWEKANKANIGLESTFFNNKITLNADVFYDKRNNILTRYGNIPATFGQTSPIVNLGTVENKGYELELGYNNKINSFGYTIKANFNYARNKIIFRDEPQTKYPWMRRTGQAIRQLWGYQTAGFFNSEAEIEGWAKTTFDPGPLGKLQPGDFKYVDQNGDGLIDIYDQVPIGNPTTPVLTFGGTIGFNYKNFDFSLLIQGAGKTSMRRTLEAAYEFFNKGKVMDLHLGRWTPATAATATYPRLSSSPSAGQHNYVDNDFFLIDAGYLRIKSAELGYTLPNGWIEKIGLKNARIYASGFNLYTWDKIDYLDPENRDLRAWYYPQQRIFNFGASVSF</sequence>
<dbReference type="Pfam" id="PF00593">
    <property type="entry name" value="TonB_dep_Rec_b-barrel"/>
    <property type="match status" value="1"/>
</dbReference>
<dbReference type="InterPro" id="IPR036942">
    <property type="entry name" value="Beta-barrel_TonB_sf"/>
</dbReference>
<dbReference type="Pfam" id="PF07715">
    <property type="entry name" value="Plug"/>
    <property type="match status" value="1"/>
</dbReference>
<dbReference type="Gene3D" id="2.40.170.20">
    <property type="entry name" value="TonB-dependent receptor, beta-barrel domain"/>
    <property type="match status" value="1"/>
</dbReference>
<dbReference type="NCBIfam" id="TIGR04057">
    <property type="entry name" value="SusC_RagA_signa"/>
    <property type="match status" value="1"/>
</dbReference>
<evidence type="ECO:0000256" key="2">
    <source>
        <dbReference type="ARBA" id="ARBA00022448"/>
    </source>
</evidence>
<keyword evidence="6 8" id="KW-0472">Membrane</keyword>
<dbReference type="InterPro" id="IPR023997">
    <property type="entry name" value="TonB-dep_OMP_SusC/RagA_CS"/>
</dbReference>
<evidence type="ECO:0000259" key="11">
    <source>
        <dbReference type="Pfam" id="PF07715"/>
    </source>
</evidence>
<dbReference type="FunFam" id="2.170.130.10:FF:000003">
    <property type="entry name" value="SusC/RagA family TonB-linked outer membrane protein"/>
    <property type="match status" value="1"/>
</dbReference>
<dbReference type="InterPro" id="IPR012910">
    <property type="entry name" value="Plug_dom"/>
</dbReference>
<dbReference type="Proteomes" id="UP000183200">
    <property type="component" value="Unassembled WGS sequence"/>
</dbReference>
<dbReference type="OrthoDB" id="9768177at2"/>
<evidence type="ECO:0000256" key="8">
    <source>
        <dbReference type="PROSITE-ProRule" id="PRU01360"/>
    </source>
</evidence>
<organism evidence="12 13">
    <name type="scientific">Pedobacter steynii</name>
    <dbReference type="NCBI Taxonomy" id="430522"/>
    <lineage>
        <taxon>Bacteria</taxon>
        <taxon>Pseudomonadati</taxon>
        <taxon>Bacteroidota</taxon>
        <taxon>Sphingobacteriia</taxon>
        <taxon>Sphingobacteriales</taxon>
        <taxon>Sphingobacteriaceae</taxon>
        <taxon>Pedobacter</taxon>
    </lineage>
</organism>
<dbReference type="GO" id="GO:0009279">
    <property type="term" value="C:cell outer membrane"/>
    <property type="evidence" value="ECO:0007669"/>
    <property type="project" value="UniProtKB-SubCell"/>
</dbReference>
<feature type="domain" description="TonB-dependent receptor plug" evidence="11">
    <location>
        <begin position="137"/>
        <end position="242"/>
    </location>
</feature>
<evidence type="ECO:0000256" key="1">
    <source>
        <dbReference type="ARBA" id="ARBA00004571"/>
    </source>
</evidence>
<dbReference type="Gene3D" id="2.170.130.10">
    <property type="entry name" value="TonB-dependent receptor, plug domain"/>
    <property type="match status" value="1"/>
</dbReference>
<evidence type="ECO:0000256" key="3">
    <source>
        <dbReference type="ARBA" id="ARBA00022452"/>
    </source>
</evidence>
<proteinExistence type="inferred from homology"/>
<keyword evidence="3 8" id="KW-1134">Transmembrane beta strand</keyword>
<dbReference type="NCBIfam" id="TIGR04056">
    <property type="entry name" value="OMP_RagA_SusC"/>
    <property type="match status" value="1"/>
</dbReference>
<dbReference type="InterPro" id="IPR008969">
    <property type="entry name" value="CarboxyPept-like_regulatory"/>
</dbReference>
<dbReference type="InterPro" id="IPR000531">
    <property type="entry name" value="Beta-barrel_TonB"/>
</dbReference>
<dbReference type="Gene3D" id="2.60.40.1120">
    <property type="entry name" value="Carboxypeptidase-like, regulatory domain"/>
    <property type="match status" value="1"/>
</dbReference>